<dbReference type="GO" id="GO:0003677">
    <property type="term" value="F:DNA binding"/>
    <property type="evidence" value="ECO:0007669"/>
    <property type="project" value="UniProtKB-KW"/>
</dbReference>
<accession>A0A4R7PAR9</accession>
<dbReference type="InterPro" id="IPR036390">
    <property type="entry name" value="WH_DNA-bd_sf"/>
</dbReference>
<dbReference type="Proteomes" id="UP000295341">
    <property type="component" value="Unassembled WGS sequence"/>
</dbReference>
<dbReference type="GO" id="GO:0006950">
    <property type="term" value="P:response to stress"/>
    <property type="evidence" value="ECO:0007669"/>
    <property type="project" value="TreeGrafter"/>
</dbReference>
<dbReference type="InterPro" id="IPR036388">
    <property type="entry name" value="WH-like_DNA-bd_sf"/>
</dbReference>
<feature type="domain" description="HTH marR-type" evidence="1">
    <location>
        <begin position="13"/>
        <end position="139"/>
    </location>
</feature>
<keyword evidence="2" id="KW-0238">DNA-binding</keyword>
<protein>
    <submittedName>
        <fullName evidence="2">DNA-binding MarR family transcriptional regulator</fullName>
    </submittedName>
</protein>
<comment type="caution">
    <text evidence="2">The sequence shown here is derived from an EMBL/GenBank/DDBJ whole genome shotgun (WGS) entry which is preliminary data.</text>
</comment>
<proteinExistence type="predicted"/>
<evidence type="ECO:0000259" key="1">
    <source>
        <dbReference type="PROSITE" id="PS50995"/>
    </source>
</evidence>
<dbReference type="SUPFAM" id="SSF46785">
    <property type="entry name" value="Winged helix' DNA-binding domain"/>
    <property type="match status" value="1"/>
</dbReference>
<dbReference type="InterPro" id="IPR039422">
    <property type="entry name" value="MarR/SlyA-like"/>
</dbReference>
<evidence type="ECO:0000313" key="2">
    <source>
        <dbReference type="EMBL" id="TDU31144.1"/>
    </source>
</evidence>
<organism evidence="2 3">
    <name type="scientific">Panacagrimonas perspica</name>
    <dbReference type="NCBI Taxonomy" id="381431"/>
    <lineage>
        <taxon>Bacteria</taxon>
        <taxon>Pseudomonadati</taxon>
        <taxon>Pseudomonadota</taxon>
        <taxon>Gammaproteobacteria</taxon>
        <taxon>Nevskiales</taxon>
        <taxon>Nevskiaceae</taxon>
        <taxon>Panacagrimonas</taxon>
    </lineage>
</organism>
<dbReference type="EMBL" id="SOBT01000008">
    <property type="protein sequence ID" value="TDU31144.1"/>
    <property type="molecule type" value="Genomic_DNA"/>
</dbReference>
<gene>
    <name evidence="2" type="ORF">DFR24_0503</name>
</gene>
<reference evidence="2 3" key="1">
    <citation type="submission" date="2019-03" db="EMBL/GenBank/DDBJ databases">
        <title>Genomic Encyclopedia of Type Strains, Phase IV (KMG-IV): sequencing the most valuable type-strain genomes for metagenomic binning, comparative biology and taxonomic classification.</title>
        <authorList>
            <person name="Goeker M."/>
        </authorList>
    </citation>
    <scope>NUCLEOTIDE SEQUENCE [LARGE SCALE GENOMIC DNA]</scope>
    <source>
        <strain evidence="2 3">DSM 26377</strain>
    </source>
</reference>
<dbReference type="InterPro" id="IPR000835">
    <property type="entry name" value="HTH_MarR-typ"/>
</dbReference>
<dbReference type="PANTHER" id="PTHR33164:SF89">
    <property type="entry name" value="MARR FAMILY REGULATORY PROTEIN"/>
    <property type="match status" value="1"/>
</dbReference>
<evidence type="ECO:0000313" key="3">
    <source>
        <dbReference type="Proteomes" id="UP000295341"/>
    </source>
</evidence>
<name>A0A4R7PAR9_9GAMM</name>
<sequence>MSMKKPAAPAAITRKQFEQLATFRYQLRQFLRFSEQVSREHGITPIQYQLMLQIRGFPERDWATVGELAERLQTRHNAMVSLVTRCEALGIVERTRSETDGRAVHVMLTKKGLQILDRLAPLHHAELQALRDVLAPASR</sequence>
<dbReference type="PANTHER" id="PTHR33164">
    <property type="entry name" value="TRANSCRIPTIONAL REGULATOR, MARR FAMILY"/>
    <property type="match status" value="1"/>
</dbReference>
<dbReference type="AlphaFoldDB" id="A0A4R7PAR9"/>
<dbReference type="Gene3D" id="1.10.10.10">
    <property type="entry name" value="Winged helix-like DNA-binding domain superfamily/Winged helix DNA-binding domain"/>
    <property type="match status" value="1"/>
</dbReference>
<dbReference type="SMART" id="SM00347">
    <property type="entry name" value="HTH_MARR"/>
    <property type="match status" value="1"/>
</dbReference>
<dbReference type="GO" id="GO:0003700">
    <property type="term" value="F:DNA-binding transcription factor activity"/>
    <property type="evidence" value="ECO:0007669"/>
    <property type="project" value="InterPro"/>
</dbReference>
<dbReference type="PROSITE" id="PS50995">
    <property type="entry name" value="HTH_MARR_2"/>
    <property type="match status" value="1"/>
</dbReference>
<keyword evidence="3" id="KW-1185">Reference proteome</keyword>
<dbReference type="Pfam" id="PF12802">
    <property type="entry name" value="MarR_2"/>
    <property type="match status" value="1"/>
</dbReference>